<reference evidence="9" key="2">
    <citation type="submission" date="2023-06" db="EMBL/GenBank/DDBJ databases">
        <authorList>
            <person name="Kobayashi Y."/>
            <person name="Kayamori A."/>
            <person name="Aoki K."/>
            <person name="Shiwa Y."/>
            <person name="Fujita N."/>
            <person name="Sugita T."/>
            <person name="Iwasaki W."/>
            <person name="Tanaka N."/>
            <person name="Takashima M."/>
        </authorList>
    </citation>
    <scope>NUCLEOTIDE SEQUENCE</scope>
    <source>
        <strain evidence="9">HIS016</strain>
    </source>
</reference>
<name>A0AAD3TU90_9TREE</name>
<evidence type="ECO:0000313" key="9">
    <source>
        <dbReference type="EMBL" id="GMK57002.1"/>
    </source>
</evidence>
<feature type="transmembrane region" description="Helical" evidence="7">
    <location>
        <begin position="532"/>
        <end position="550"/>
    </location>
</feature>
<feature type="transmembrane region" description="Helical" evidence="7">
    <location>
        <begin position="118"/>
        <end position="137"/>
    </location>
</feature>
<dbReference type="PANTHER" id="PTHR23501">
    <property type="entry name" value="MAJOR FACILITATOR SUPERFAMILY"/>
    <property type="match status" value="1"/>
</dbReference>
<feature type="transmembrane region" description="Helical" evidence="7">
    <location>
        <begin position="143"/>
        <end position="167"/>
    </location>
</feature>
<protein>
    <recommendedName>
        <fullName evidence="8">Major facilitator superfamily (MFS) profile domain-containing protein</fullName>
    </recommendedName>
</protein>
<dbReference type="GO" id="GO:0000329">
    <property type="term" value="C:fungal-type vacuole membrane"/>
    <property type="evidence" value="ECO:0007669"/>
    <property type="project" value="TreeGrafter"/>
</dbReference>
<comment type="subcellular location">
    <subcellularLocation>
        <location evidence="1">Endomembrane system</location>
        <topology evidence="1">Multi-pass membrane protein</topology>
    </subcellularLocation>
</comment>
<dbReference type="AlphaFoldDB" id="A0AAD3TU90"/>
<keyword evidence="10" id="KW-1185">Reference proteome</keyword>
<dbReference type="EMBL" id="BTCM01000003">
    <property type="protein sequence ID" value="GMK57002.1"/>
    <property type="molecule type" value="Genomic_DNA"/>
</dbReference>
<proteinExistence type="predicted"/>
<feature type="domain" description="Major facilitator superfamily (MFS) profile" evidence="8">
    <location>
        <begin position="53"/>
        <end position="555"/>
    </location>
</feature>
<feature type="transmembrane region" description="Helical" evidence="7">
    <location>
        <begin position="361"/>
        <end position="385"/>
    </location>
</feature>
<dbReference type="PANTHER" id="PTHR23501:SF191">
    <property type="entry name" value="VACUOLAR BASIC AMINO ACID TRANSPORTER 4"/>
    <property type="match status" value="1"/>
</dbReference>
<evidence type="ECO:0000256" key="7">
    <source>
        <dbReference type="SAM" id="Phobius"/>
    </source>
</evidence>
<evidence type="ECO:0000256" key="4">
    <source>
        <dbReference type="ARBA" id="ARBA00022989"/>
    </source>
</evidence>
<dbReference type="InterPro" id="IPR011701">
    <property type="entry name" value="MFS"/>
</dbReference>
<feature type="transmembrane region" description="Helical" evidence="7">
    <location>
        <begin position="179"/>
        <end position="198"/>
    </location>
</feature>
<keyword evidence="4 7" id="KW-1133">Transmembrane helix</keyword>
<feature type="transmembrane region" description="Helical" evidence="7">
    <location>
        <begin position="431"/>
        <end position="449"/>
    </location>
</feature>
<dbReference type="GO" id="GO:0005886">
    <property type="term" value="C:plasma membrane"/>
    <property type="evidence" value="ECO:0007669"/>
    <property type="project" value="TreeGrafter"/>
</dbReference>
<feature type="transmembrane region" description="Helical" evidence="7">
    <location>
        <begin position="87"/>
        <end position="106"/>
    </location>
</feature>
<evidence type="ECO:0000256" key="1">
    <source>
        <dbReference type="ARBA" id="ARBA00004127"/>
    </source>
</evidence>
<dbReference type="Gene3D" id="1.20.1250.20">
    <property type="entry name" value="MFS general substrate transporter like domains"/>
    <property type="match status" value="2"/>
</dbReference>
<dbReference type="SUPFAM" id="SSF103473">
    <property type="entry name" value="MFS general substrate transporter"/>
    <property type="match status" value="1"/>
</dbReference>
<dbReference type="GO" id="GO:0012505">
    <property type="term" value="C:endomembrane system"/>
    <property type="evidence" value="ECO:0007669"/>
    <property type="project" value="UniProtKB-SubCell"/>
</dbReference>
<dbReference type="InterPro" id="IPR036259">
    <property type="entry name" value="MFS_trans_sf"/>
</dbReference>
<gene>
    <name evidence="9" type="ORF">CspeluHIS016_0308420</name>
</gene>
<keyword evidence="5 7" id="KW-0472">Membrane</keyword>
<feature type="transmembrane region" description="Helical" evidence="7">
    <location>
        <begin position="50"/>
        <end position="75"/>
    </location>
</feature>
<feature type="transmembrane region" description="Helical" evidence="7">
    <location>
        <begin position="392"/>
        <end position="411"/>
    </location>
</feature>
<feature type="transmembrane region" description="Helical" evidence="7">
    <location>
        <begin position="253"/>
        <end position="270"/>
    </location>
</feature>
<keyword evidence="2" id="KW-0813">Transport</keyword>
<reference evidence="9" key="1">
    <citation type="journal article" date="2023" name="BMC Genomics">
        <title>Chromosome-level genome assemblies of Cutaneotrichosporon spp. (Trichosporonales, Basidiomycota) reveal imbalanced evolution between nucleotide sequences and chromosome synteny.</title>
        <authorList>
            <person name="Kobayashi Y."/>
            <person name="Kayamori A."/>
            <person name="Aoki K."/>
            <person name="Shiwa Y."/>
            <person name="Matsutani M."/>
            <person name="Fujita N."/>
            <person name="Sugita T."/>
            <person name="Iwasaki W."/>
            <person name="Tanaka N."/>
            <person name="Takashima M."/>
        </authorList>
    </citation>
    <scope>NUCLEOTIDE SEQUENCE</scope>
    <source>
        <strain evidence="9">HIS016</strain>
    </source>
</reference>
<evidence type="ECO:0000256" key="5">
    <source>
        <dbReference type="ARBA" id="ARBA00023136"/>
    </source>
</evidence>
<feature type="transmembrane region" description="Helical" evidence="7">
    <location>
        <begin position="329"/>
        <end position="355"/>
    </location>
</feature>
<dbReference type="Proteomes" id="UP001222932">
    <property type="component" value="Unassembled WGS sequence"/>
</dbReference>
<evidence type="ECO:0000256" key="6">
    <source>
        <dbReference type="SAM" id="MobiDB-lite"/>
    </source>
</evidence>
<feature type="transmembrane region" description="Helical" evidence="7">
    <location>
        <begin position="204"/>
        <end position="226"/>
    </location>
</feature>
<organism evidence="9 10">
    <name type="scientific">Cutaneotrichosporon spelunceum</name>
    <dbReference type="NCBI Taxonomy" id="1672016"/>
    <lineage>
        <taxon>Eukaryota</taxon>
        <taxon>Fungi</taxon>
        <taxon>Dikarya</taxon>
        <taxon>Basidiomycota</taxon>
        <taxon>Agaricomycotina</taxon>
        <taxon>Tremellomycetes</taxon>
        <taxon>Trichosporonales</taxon>
        <taxon>Trichosporonaceae</taxon>
        <taxon>Cutaneotrichosporon</taxon>
    </lineage>
</organism>
<sequence length="568" mass="60591">MSPNGERAPLLTPQPAQTYGSEPISLSEAPLEHSKEQRHHNLAGLSAWRFYAACVSVWSATFLSAFDSTVVATLLGDISSSFNAFHLASWLGTAYLLSLACFTPVYGRLADALGRRDAQLIALVFFTIGTVGCAAAPTMMTLILSRGIAGIGGAGLTSVGSILLSDLVDLRHRGLYQGLANMVYALGASLGGPVGGWAADQFGWRVAFSAQVPLLFGSMLAIWCFVPGDLGGRVRDSDDVHHTLTWKQKLARIDYAGSAALGVAVTALLLSMSLKTSGLGDVEYNWSDPLIWGLLLVFVAFTGIFLVIEAHWAAEPVLPLSMFKRATPTAVAVANLVMAMCIFSLLYNVPLYFIAVKLRSATIAGVHLLPYSAFIGAGSLAVGFIMRATGRYYPAMVASGIIVVFSCAMMLTWSENTPEWLTWVAPSPAGFGYAGVLTTTLVALMADVAKEGTGEIAVGTTMTYMARTIGQVLGVSFSSAILQSTLQSDLRARINDPDLVQLIRRNTEAVRTLPADVREIAVSAYSNGLKRIWVFNLVLAVITVIALSGATNELMPESKRLDDDEAQC</sequence>
<evidence type="ECO:0000256" key="2">
    <source>
        <dbReference type="ARBA" id="ARBA00022448"/>
    </source>
</evidence>
<evidence type="ECO:0000256" key="3">
    <source>
        <dbReference type="ARBA" id="ARBA00022692"/>
    </source>
</evidence>
<feature type="region of interest" description="Disordered" evidence="6">
    <location>
        <begin position="1"/>
        <end position="21"/>
    </location>
</feature>
<feature type="transmembrane region" description="Helical" evidence="7">
    <location>
        <begin position="290"/>
        <end position="308"/>
    </location>
</feature>
<dbReference type="GO" id="GO:0015174">
    <property type="term" value="F:basic amino acid transmembrane transporter activity"/>
    <property type="evidence" value="ECO:0007669"/>
    <property type="project" value="TreeGrafter"/>
</dbReference>
<accession>A0AAD3TU90</accession>
<dbReference type="Pfam" id="PF07690">
    <property type="entry name" value="MFS_1"/>
    <property type="match status" value="1"/>
</dbReference>
<evidence type="ECO:0000259" key="8">
    <source>
        <dbReference type="PROSITE" id="PS50850"/>
    </source>
</evidence>
<keyword evidence="3 7" id="KW-0812">Transmembrane</keyword>
<evidence type="ECO:0000313" key="10">
    <source>
        <dbReference type="Proteomes" id="UP001222932"/>
    </source>
</evidence>
<comment type="caution">
    <text evidence="9">The sequence shown here is derived from an EMBL/GenBank/DDBJ whole genome shotgun (WGS) entry which is preliminary data.</text>
</comment>
<dbReference type="InterPro" id="IPR020846">
    <property type="entry name" value="MFS_dom"/>
</dbReference>
<dbReference type="PROSITE" id="PS50850">
    <property type="entry name" value="MFS"/>
    <property type="match status" value="1"/>
</dbReference>